<dbReference type="Proteomes" id="UP000829362">
    <property type="component" value="Segment"/>
</dbReference>
<keyword evidence="2" id="KW-1185">Reference proteome</keyword>
<proteinExistence type="predicted"/>
<reference evidence="1" key="1">
    <citation type="submission" date="2021-11" db="EMBL/GenBank/DDBJ databases">
        <authorList>
            <person name="Rong C."/>
            <person name="Yang Y."/>
            <person name="Li S."/>
            <person name="Zhou K."/>
            <person name="Xu Y."/>
            <person name="Zhang R."/>
            <person name="Zhang Y."/>
        </authorList>
    </citation>
    <scope>NUCLEOTIDE SEQUENCE</scope>
</reference>
<name>A0AC61TSR9_9CAUD</name>
<gene>
    <name evidence="1" type="ORF">SSZBM1_12</name>
</gene>
<accession>A0AC61TSR9</accession>
<evidence type="ECO:0000313" key="1">
    <source>
        <dbReference type="EMBL" id="UNH61129.1"/>
    </source>
</evidence>
<sequence length="62" mass="7205">MATTKAQALSQFRYNWKVATLAKPSLKDDVVAKREAWNNFTDALCKEGYISESQYERWSNPF</sequence>
<organism evidence="1 2">
    <name type="scientific">Synechococcus phage S-SZBM1</name>
    <dbReference type="NCBI Taxonomy" id="2926475"/>
    <lineage>
        <taxon>Viruses</taxon>
        <taxon>Duplodnaviria</taxon>
        <taxon>Heunggongvirae</taxon>
        <taxon>Uroviricota</taxon>
        <taxon>Caudoviricetes</taxon>
        <taxon>Pantevenvirales</taxon>
        <taxon>Kyanoviridae</taxon>
        <taxon>Shenzhenivirus</taxon>
        <taxon>Shenzhenivirus sszbm1</taxon>
    </lineage>
</organism>
<evidence type="ECO:0000313" key="2">
    <source>
        <dbReference type="Proteomes" id="UP000829362"/>
    </source>
</evidence>
<protein>
    <submittedName>
        <fullName evidence="1">Uncharacterized protein</fullName>
    </submittedName>
</protein>
<dbReference type="EMBL" id="OL473597">
    <property type="protein sequence ID" value="UNH61129.1"/>
    <property type="molecule type" value="Genomic_DNA"/>
</dbReference>